<proteinExistence type="predicted"/>
<gene>
    <name evidence="2" type="ORF">NEMBOFW57_010810</name>
</gene>
<protein>
    <submittedName>
        <fullName evidence="2">Uncharacterized protein</fullName>
    </submittedName>
</protein>
<accession>A0AAD4ES57</accession>
<feature type="region of interest" description="Disordered" evidence="1">
    <location>
        <begin position="891"/>
        <end position="914"/>
    </location>
</feature>
<name>A0AAD4ES57_9PEZI</name>
<feature type="region of interest" description="Disordered" evidence="1">
    <location>
        <begin position="645"/>
        <end position="674"/>
    </location>
</feature>
<feature type="compositionally biased region" description="Polar residues" evidence="1">
    <location>
        <begin position="15"/>
        <end position="41"/>
    </location>
</feature>
<dbReference type="EMBL" id="JAHCVI010000006">
    <property type="protein sequence ID" value="KAG7284437.1"/>
    <property type="molecule type" value="Genomic_DNA"/>
</dbReference>
<feature type="compositionally biased region" description="Polar residues" evidence="1">
    <location>
        <begin position="230"/>
        <end position="241"/>
    </location>
</feature>
<sequence>MDPCDLRSFYGSESAQNVRSGYPTGSQTADGFTGLRSSTPGTPTPAPHFRPADLPIIEQQHHFRPAGAPNIGQQHHFRPAASYNIGPRQMQVAGPAVNPYAADYETIRPASRPGGHLEHILHDFERPDSARWDPRRGQISAPAVNPSPFAWPRRSAGENQAGAGGGGFAAWIERRVAMVPPALMAAWRQAPGFNPAPPGGWPPLYGPPRLGSVASAASVAFHSQQASHNLGAQSNNGQWTGQGHPHAHPAPASTTVRSGYPLGPGNAAAAMYGMGSSNEEPFVGQPYSTANQLPDSIDPALIDPNMSFRRVAPAPGPNNTMAAASNNPNADSLEYELLQRKVRNSAHDAGNSPVAHNIQSLTENSQIAMNAHGETQNEVDQLSTVAHMDVDSDTTEIADPAEYYEFESSAESNSGESGKENDVNMSDNNSDDDDGAPTPHIPSISPVDALSANNNNDLNAAYMAQLPSPPPLDEQALMNMDAFAAMVDPALMNMDNNDSKANGKVFAMDNLVKLNNNAFSDINVANSMANKNMAGDPTKANGAALTMENLNKLNNTTFSNMGAFTLMPNTVLADNLAHMGMADADQPRPARPARYLAAVGQLYPDALFAVSRCPPSAHRTVQMKGVALVKSCVLQLGRWVNEGVLFNGGGEGDGDDGGEDGDEGEGEGEGGFKAAASGCKVWKDDGVKREWERVVGGDESGEDGDGEGDDYDEVRRAGAGDEDNDDGHDDEMYALLLLRRDWPIGGVALLPNTDHAHEFIEAVKGTFDVLPGGHEVFYHLPCDIAIEPRNDGSAHHHGDEDVNGRSSGTQARGRKTRRKDKGKGKAVEEKGYKTKGKKGMLVCRAYEGRKGPQHERIVLDWMMENGGRVDEDELGRDVLIRMAEAFVEMDKWSNFKRAPKRKRADEDEDDDESE</sequence>
<feature type="region of interest" description="Disordered" evidence="1">
    <location>
        <begin position="15"/>
        <end position="48"/>
    </location>
</feature>
<comment type="caution">
    <text evidence="2">The sequence shown here is derived from an EMBL/GenBank/DDBJ whole genome shotgun (WGS) entry which is preliminary data.</text>
</comment>
<feature type="compositionally biased region" description="Basic residues" evidence="1">
    <location>
        <begin position="812"/>
        <end position="822"/>
    </location>
</feature>
<feature type="compositionally biased region" description="Basic and acidic residues" evidence="1">
    <location>
        <begin position="789"/>
        <end position="803"/>
    </location>
</feature>
<feature type="region of interest" description="Disordered" evidence="1">
    <location>
        <begin position="224"/>
        <end position="255"/>
    </location>
</feature>
<feature type="region of interest" description="Disordered" evidence="1">
    <location>
        <begin position="406"/>
        <end position="452"/>
    </location>
</feature>
<evidence type="ECO:0000313" key="2">
    <source>
        <dbReference type="EMBL" id="KAG7284437.1"/>
    </source>
</evidence>
<reference evidence="2" key="1">
    <citation type="submission" date="2023-02" db="EMBL/GenBank/DDBJ databases">
        <authorList>
            <person name="Palmer J.M."/>
        </authorList>
    </citation>
    <scope>NUCLEOTIDE SEQUENCE</scope>
    <source>
        <strain evidence="2">FW57</strain>
    </source>
</reference>
<feature type="compositionally biased region" description="Acidic residues" evidence="1">
    <location>
        <begin position="652"/>
        <end position="668"/>
    </location>
</feature>
<dbReference type="AlphaFoldDB" id="A0AAD4ES57"/>
<keyword evidence="3" id="KW-1185">Reference proteome</keyword>
<evidence type="ECO:0000256" key="1">
    <source>
        <dbReference type="SAM" id="MobiDB-lite"/>
    </source>
</evidence>
<feature type="compositionally biased region" description="Acidic residues" evidence="1">
    <location>
        <begin position="699"/>
        <end position="712"/>
    </location>
</feature>
<evidence type="ECO:0000313" key="3">
    <source>
        <dbReference type="Proteomes" id="UP001197093"/>
    </source>
</evidence>
<organism evidence="2 3">
    <name type="scientific">Staphylotrichum longicolle</name>
    <dbReference type="NCBI Taxonomy" id="669026"/>
    <lineage>
        <taxon>Eukaryota</taxon>
        <taxon>Fungi</taxon>
        <taxon>Dikarya</taxon>
        <taxon>Ascomycota</taxon>
        <taxon>Pezizomycotina</taxon>
        <taxon>Sordariomycetes</taxon>
        <taxon>Sordariomycetidae</taxon>
        <taxon>Sordariales</taxon>
        <taxon>Chaetomiaceae</taxon>
        <taxon>Staphylotrichum</taxon>
    </lineage>
</organism>
<feature type="region of interest" description="Disordered" evidence="1">
    <location>
        <begin position="691"/>
        <end position="728"/>
    </location>
</feature>
<feature type="region of interest" description="Disordered" evidence="1">
    <location>
        <begin position="789"/>
        <end position="831"/>
    </location>
</feature>
<dbReference type="Proteomes" id="UP001197093">
    <property type="component" value="Unassembled WGS sequence"/>
</dbReference>
<feature type="compositionally biased region" description="Low complexity" evidence="1">
    <location>
        <begin position="406"/>
        <end position="416"/>
    </location>
</feature>